<dbReference type="PANTHER" id="PTHR44757:SF2">
    <property type="entry name" value="BIOFILM ARCHITECTURE MAINTENANCE PROTEIN MBAA"/>
    <property type="match status" value="1"/>
</dbReference>
<dbReference type="SUPFAM" id="SSF141868">
    <property type="entry name" value="EAL domain-like"/>
    <property type="match status" value="1"/>
</dbReference>
<dbReference type="InterPro" id="IPR000160">
    <property type="entry name" value="GGDEF_dom"/>
</dbReference>
<dbReference type="Gene3D" id="3.30.70.270">
    <property type="match status" value="1"/>
</dbReference>
<keyword evidence="1" id="KW-1133">Transmembrane helix</keyword>
<keyword evidence="1" id="KW-0812">Transmembrane</keyword>
<dbReference type="STRING" id="398512.Bccel_0541"/>
<dbReference type="InterPro" id="IPR052155">
    <property type="entry name" value="Biofilm_reg_signaling"/>
</dbReference>
<dbReference type="PATRIC" id="fig|398512.5.peg.562"/>
<dbReference type="NCBIfam" id="TIGR00254">
    <property type="entry name" value="GGDEF"/>
    <property type="match status" value="1"/>
</dbReference>
<dbReference type="PROSITE" id="PS50883">
    <property type="entry name" value="EAL"/>
    <property type="match status" value="1"/>
</dbReference>
<reference evidence="5" key="1">
    <citation type="submission" date="2015-07" db="EMBL/GenBank/DDBJ databases">
        <title>Near-Complete Genome Sequence of the Cellulolytic Bacterium Bacteroides (Pseudobacteroides) cellulosolvens ATCC 35603.</title>
        <authorList>
            <person name="Dassa B."/>
            <person name="Utturkar S.M."/>
            <person name="Klingeman D.M."/>
            <person name="Hurt R.A."/>
            <person name="Keller M."/>
            <person name="Xu J."/>
            <person name="Reddy Y.H.K."/>
            <person name="Borovok I."/>
            <person name="Grinberg I.R."/>
            <person name="Lamed R."/>
            <person name="Zhivin O."/>
            <person name="Bayer E.A."/>
            <person name="Brown S.D."/>
        </authorList>
    </citation>
    <scope>NUCLEOTIDE SEQUENCE [LARGE SCALE GENOMIC DNA]</scope>
    <source>
        <strain evidence="5">DSM 2933</strain>
    </source>
</reference>
<accession>A0A0L6JHU0</accession>
<sequence length="561" mass="64985">MANNKYDIDSKDNILKSGKNRPRIFKNKNIRDLRHAPLKISLIYLILGFMWIFYSDDIITKYTTSDIDALRNLQTFKGLFYVLITATILYLMFNNVMKIIRIKEDSREKSYRKLVESKRKLKASMNEIKKFEYYDFLTCLPNRGFMAEKIENMLKIADDNTRFSLLFLDLDNFKMVNDILGHDYGDQLLKNIAWDLRKCIDERDIVARLGGDEFIILLADESDKEKIENKARRILNLFSRQWSLSGKEFFITASAGIVIYPYDGADLQTLYKNADTAMYQAKESGKNCFLFFRQYMNEKVSEKLELENKLRKAIKNEEFIVYYQPQIDIGTMQVKGVEALVRWNHPIEGIIQPAKFIPVAEESGLIVEIDEFVMRTACKQLKSWIDSDIEPVTISVNLTSKEFQQANFVDLLKEIINDTGLRADFIEIEITESLVMKDIDVTLPVLKDLKSMGVRISLDDFGTGYSSLNYLKRLPIDTIKIDKSFIDEITEDSKEEAIAESIIALAHKMNLSVVAEGIETKKQLEFIKEQKCDKAQGYYFSKPLPVDEIERLLSVPSIYIN</sequence>
<protein>
    <submittedName>
        <fullName evidence="4">Diguanylate cyclase/phosphodiesterase</fullName>
    </submittedName>
</protein>
<dbReference type="CDD" id="cd01948">
    <property type="entry name" value="EAL"/>
    <property type="match status" value="1"/>
</dbReference>
<dbReference type="Proteomes" id="UP000036923">
    <property type="component" value="Unassembled WGS sequence"/>
</dbReference>
<dbReference type="Pfam" id="PF00990">
    <property type="entry name" value="GGDEF"/>
    <property type="match status" value="1"/>
</dbReference>
<feature type="transmembrane region" description="Helical" evidence="1">
    <location>
        <begin position="36"/>
        <end position="54"/>
    </location>
</feature>
<dbReference type="OrthoDB" id="9762141at2"/>
<dbReference type="InterPro" id="IPR001633">
    <property type="entry name" value="EAL_dom"/>
</dbReference>
<evidence type="ECO:0000313" key="5">
    <source>
        <dbReference type="Proteomes" id="UP000036923"/>
    </source>
</evidence>
<dbReference type="InterPro" id="IPR029787">
    <property type="entry name" value="Nucleotide_cyclase"/>
</dbReference>
<feature type="domain" description="GGDEF" evidence="3">
    <location>
        <begin position="161"/>
        <end position="294"/>
    </location>
</feature>
<organism evidence="4 5">
    <name type="scientific">Pseudobacteroides cellulosolvens ATCC 35603 = DSM 2933</name>
    <dbReference type="NCBI Taxonomy" id="398512"/>
    <lineage>
        <taxon>Bacteria</taxon>
        <taxon>Bacillati</taxon>
        <taxon>Bacillota</taxon>
        <taxon>Clostridia</taxon>
        <taxon>Eubacteriales</taxon>
        <taxon>Oscillospiraceae</taxon>
        <taxon>Pseudobacteroides</taxon>
    </lineage>
</organism>
<dbReference type="FunFam" id="3.20.20.450:FF:000001">
    <property type="entry name" value="Cyclic di-GMP phosphodiesterase yahA"/>
    <property type="match status" value="1"/>
</dbReference>
<evidence type="ECO:0000259" key="3">
    <source>
        <dbReference type="PROSITE" id="PS50887"/>
    </source>
</evidence>
<dbReference type="InterPro" id="IPR043128">
    <property type="entry name" value="Rev_trsase/Diguanyl_cyclase"/>
</dbReference>
<dbReference type="InterPro" id="IPR035919">
    <property type="entry name" value="EAL_sf"/>
</dbReference>
<dbReference type="SMART" id="SM00052">
    <property type="entry name" value="EAL"/>
    <property type="match status" value="1"/>
</dbReference>
<keyword evidence="5" id="KW-1185">Reference proteome</keyword>
<keyword evidence="1" id="KW-0472">Membrane</keyword>
<dbReference type="SMART" id="SM00267">
    <property type="entry name" value="GGDEF"/>
    <property type="match status" value="1"/>
</dbReference>
<proteinExistence type="predicted"/>
<comment type="caution">
    <text evidence="4">The sequence shown here is derived from an EMBL/GenBank/DDBJ whole genome shotgun (WGS) entry which is preliminary data.</text>
</comment>
<feature type="transmembrane region" description="Helical" evidence="1">
    <location>
        <begin position="74"/>
        <end position="93"/>
    </location>
</feature>
<gene>
    <name evidence="4" type="ORF">Bccel_0541</name>
</gene>
<evidence type="ECO:0000259" key="2">
    <source>
        <dbReference type="PROSITE" id="PS50883"/>
    </source>
</evidence>
<evidence type="ECO:0000256" key="1">
    <source>
        <dbReference type="SAM" id="Phobius"/>
    </source>
</evidence>
<dbReference type="eggNOG" id="COG5001">
    <property type="taxonomic scope" value="Bacteria"/>
</dbReference>
<dbReference type="PROSITE" id="PS50887">
    <property type="entry name" value="GGDEF"/>
    <property type="match status" value="1"/>
</dbReference>
<dbReference type="EMBL" id="LGTC01000001">
    <property type="protein sequence ID" value="KNY25284.1"/>
    <property type="molecule type" value="Genomic_DNA"/>
</dbReference>
<dbReference type="PANTHER" id="PTHR44757">
    <property type="entry name" value="DIGUANYLATE CYCLASE DGCP"/>
    <property type="match status" value="1"/>
</dbReference>
<dbReference type="Gene3D" id="3.20.20.450">
    <property type="entry name" value="EAL domain"/>
    <property type="match status" value="1"/>
</dbReference>
<dbReference type="SUPFAM" id="SSF55073">
    <property type="entry name" value="Nucleotide cyclase"/>
    <property type="match status" value="1"/>
</dbReference>
<name>A0A0L6JHU0_9FIRM</name>
<dbReference type="Pfam" id="PF00563">
    <property type="entry name" value="EAL"/>
    <property type="match status" value="1"/>
</dbReference>
<evidence type="ECO:0000313" key="4">
    <source>
        <dbReference type="EMBL" id="KNY25284.1"/>
    </source>
</evidence>
<dbReference type="AlphaFoldDB" id="A0A0L6JHU0"/>
<dbReference type="CDD" id="cd01949">
    <property type="entry name" value="GGDEF"/>
    <property type="match status" value="1"/>
</dbReference>
<dbReference type="RefSeq" id="WP_036946615.1">
    <property type="nucleotide sequence ID" value="NZ_KN050763.1"/>
</dbReference>
<feature type="domain" description="EAL" evidence="2">
    <location>
        <begin position="303"/>
        <end position="557"/>
    </location>
</feature>